<reference evidence="1 2" key="1">
    <citation type="submission" date="2018-07" db="EMBL/GenBank/DDBJ databases">
        <title>Genome sequence of Azospirillum sp. ATCC 49961.</title>
        <authorList>
            <person name="Sant'Anna F.H."/>
            <person name="Baldani J.I."/>
            <person name="Zilli J.E."/>
            <person name="Reis V.M."/>
            <person name="Hartmann A."/>
            <person name="Cruz L."/>
            <person name="de Souza E.M."/>
            <person name="de Oliveira Pedrosa F."/>
            <person name="Passaglia L.M.P."/>
        </authorList>
    </citation>
    <scope>NUCLEOTIDE SEQUENCE [LARGE SCALE GENOMIC DNA]</scope>
    <source>
        <strain evidence="1 2">ATCC 49961</strain>
    </source>
</reference>
<organism evidence="1 2">
    <name type="scientific">Roseomonas genomospecies 6</name>
    <dbReference type="NCBI Taxonomy" id="214106"/>
    <lineage>
        <taxon>Bacteria</taxon>
        <taxon>Pseudomonadati</taxon>
        <taxon>Pseudomonadota</taxon>
        <taxon>Alphaproteobacteria</taxon>
        <taxon>Acetobacterales</taxon>
        <taxon>Roseomonadaceae</taxon>
        <taxon>Roseomonas</taxon>
    </lineage>
</organism>
<comment type="caution">
    <text evidence="1">The sequence shown here is derived from an EMBL/GenBank/DDBJ whole genome shotgun (WGS) entry which is preliminary data.</text>
</comment>
<evidence type="ECO:0000313" key="1">
    <source>
        <dbReference type="EMBL" id="KAA0678099.1"/>
    </source>
</evidence>
<keyword evidence="2" id="KW-1185">Reference proteome</keyword>
<dbReference type="EMBL" id="QOKW01000019">
    <property type="protein sequence ID" value="KAA0678099.1"/>
    <property type="molecule type" value="Genomic_DNA"/>
</dbReference>
<dbReference type="RefSeq" id="WP_149470830.1">
    <property type="nucleotide sequence ID" value="NZ_QOKW01000019.1"/>
</dbReference>
<dbReference type="AlphaFoldDB" id="A0A9W7KR02"/>
<protein>
    <submittedName>
        <fullName evidence="1">Uncharacterized protein</fullName>
    </submittedName>
</protein>
<evidence type="ECO:0000313" key="2">
    <source>
        <dbReference type="Proteomes" id="UP000480854"/>
    </source>
</evidence>
<name>A0A9W7KR02_9PROT</name>
<proteinExistence type="predicted"/>
<dbReference type="Proteomes" id="UP000480854">
    <property type="component" value="Unassembled WGS sequence"/>
</dbReference>
<sequence length="65" mass="7330">MSAPNIAALLKEADELPNPERSLLTHNERELIEFCNRLAFALRWVTSESREPLDRPAKAAEGLMP</sequence>
<dbReference type="OrthoDB" id="10005481at2"/>
<gene>
    <name evidence="1" type="ORF">DS843_21185</name>
</gene>
<accession>A0A9W7KR02</accession>